<proteinExistence type="predicted"/>
<name>A0A2H0R0R4_9BACT</name>
<dbReference type="Proteomes" id="UP000230828">
    <property type="component" value="Unassembled WGS sequence"/>
</dbReference>
<protein>
    <submittedName>
        <fullName evidence="1">Uncharacterized protein</fullName>
    </submittedName>
</protein>
<reference evidence="1 2" key="1">
    <citation type="submission" date="2017-09" db="EMBL/GenBank/DDBJ databases">
        <title>Depth-based differentiation of microbial function through sediment-hosted aquifers and enrichment of novel symbionts in the deep terrestrial subsurface.</title>
        <authorList>
            <person name="Probst A.J."/>
            <person name="Ladd B."/>
            <person name="Jarett J.K."/>
            <person name="Geller-Mcgrath D.E."/>
            <person name="Sieber C.M."/>
            <person name="Emerson J.B."/>
            <person name="Anantharaman K."/>
            <person name="Thomas B.C."/>
            <person name="Malmstrom R."/>
            <person name="Stieglmeier M."/>
            <person name="Klingl A."/>
            <person name="Woyke T."/>
            <person name="Ryan C.M."/>
            <person name="Banfield J.F."/>
        </authorList>
    </citation>
    <scope>NUCLEOTIDE SEQUENCE [LARGE SCALE GENOMIC DNA]</scope>
    <source>
        <strain evidence="1">CG10_big_fil_rev_8_21_14_0_10_34_34</strain>
    </source>
</reference>
<gene>
    <name evidence="1" type="ORF">COV33_01590</name>
</gene>
<sequence>MGMESLSNIEFLSPYEGNESLVLVSRFKDPVIKSQVIATLHKVYEIRAASGKEINTVPIDENGEEVSHPAIVPSMEEIAKQYDEHVSEIEKITNITFTGKEPESNTMDSAWEFPGIGKLSTKQLSIVEAHEKGHFVRNYSGEIQDELFFQYFSKGFDPKAVSIDAKTLRQKFGKLKDFNDEKVEYIILGKIFSPNELAERMSQMKNYFGMSGSQKFTKQHLQYARENYIKDTGLDNWMTEMFQAITPEKEDGFIELINTAGI</sequence>
<dbReference type="AlphaFoldDB" id="A0A2H0R0R4"/>
<accession>A0A2H0R0R4</accession>
<comment type="caution">
    <text evidence="1">The sequence shown here is derived from an EMBL/GenBank/DDBJ whole genome shotgun (WGS) entry which is preliminary data.</text>
</comment>
<evidence type="ECO:0000313" key="2">
    <source>
        <dbReference type="Proteomes" id="UP000230828"/>
    </source>
</evidence>
<organism evidence="1 2">
    <name type="scientific">Candidatus Zambryskibacteria bacterium CG10_big_fil_rev_8_21_14_0_10_34_34</name>
    <dbReference type="NCBI Taxonomy" id="1975114"/>
    <lineage>
        <taxon>Bacteria</taxon>
        <taxon>Candidatus Zambryskiibacteriota</taxon>
    </lineage>
</organism>
<dbReference type="EMBL" id="PCXM01000029">
    <property type="protein sequence ID" value="PIR40111.1"/>
    <property type="molecule type" value="Genomic_DNA"/>
</dbReference>
<evidence type="ECO:0000313" key="1">
    <source>
        <dbReference type="EMBL" id="PIR40111.1"/>
    </source>
</evidence>